<reference evidence="1 2" key="1">
    <citation type="journal article" date="2019" name="Int. J. Syst. Evol. Microbiol.">
        <title>The Global Catalogue of Microorganisms (GCM) 10K type strain sequencing project: providing services to taxonomists for standard genome sequencing and annotation.</title>
        <authorList>
            <consortium name="The Broad Institute Genomics Platform"/>
            <consortium name="The Broad Institute Genome Sequencing Center for Infectious Disease"/>
            <person name="Wu L."/>
            <person name="Ma J."/>
        </authorList>
    </citation>
    <scope>NUCLEOTIDE SEQUENCE [LARGE SCALE GENOMIC DNA]</scope>
    <source>
        <strain evidence="1 2">JCM 14307</strain>
    </source>
</reference>
<name>A0ABN2HZM2_9ACTN</name>
<keyword evidence="2" id="KW-1185">Reference proteome</keyword>
<gene>
    <name evidence="1" type="ORF">GCM10009745_47610</name>
</gene>
<evidence type="ECO:0000313" key="1">
    <source>
        <dbReference type="EMBL" id="GAA1696110.1"/>
    </source>
</evidence>
<organism evidence="1 2">
    <name type="scientific">Kribbella yunnanensis</name>
    <dbReference type="NCBI Taxonomy" id="190194"/>
    <lineage>
        <taxon>Bacteria</taxon>
        <taxon>Bacillati</taxon>
        <taxon>Actinomycetota</taxon>
        <taxon>Actinomycetes</taxon>
        <taxon>Propionibacteriales</taxon>
        <taxon>Kribbellaceae</taxon>
        <taxon>Kribbella</taxon>
    </lineage>
</organism>
<comment type="caution">
    <text evidence="1">The sequence shown here is derived from an EMBL/GenBank/DDBJ whole genome shotgun (WGS) entry which is preliminary data.</text>
</comment>
<proteinExistence type="predicted"/>
<evidence type="ECO:0000313" key="2">
    <source>
        <dbReference type="Proteomes" id="UP001500280"/>
    </source>
</evidence>
<dbReference type="RefSeq" id="WP_344155976.1">
    <property type="nucleotide sequence ID" value="NZ_BAAANF010000017.1"/>
</dbReference>
<dbReference type="Proteomes" id="UP001500280">
    <property type="component" value="Unassembled WGS sequence"/>
</dbReference>
<accession>A0ABN2HZM2</accession>
<sequence length="213" mass="24689">MTVEIDWMWHALSQARLRPYVEKASGDLTAAAELYWWNVDISAAFYAPLQCFEVALRNAVHSQLVLSYGRVDWWAIAPLQEVSQRLVGAACRQAASAPREGTADDVVTELTLGFWVALLSRRYDRTLWVPHLHEAFPHYRGPRRRLHEELETIRLFRNRIMHHEPIHYRHLEADHRTILRVLRYVSPEMASHPAVTTAVEVVLQRRPPVLEGC</sequence>
<dbReference type="EMBL" id="BAAANF010000017">
    <property type="protein sequence ID" value="GAA1696110.1"/>
    <property type="molecule type" value="Genomic_DNA"/>
</dbReference>
<protein>
    <submittedName>
        <fullName evidence="1">Abi family protein</fullName>
    </submittedName>
</protein>